<keyword evidence="2" id="KW-1003">Cell membrane</keyword>
<dbReference type="EMBL" id="PQAP01000005">
    <property type="protein sequence ID" value="PWB76093.1"/>
    <property type="molecule type" value="Genomic_DNA"/>
</dbReference>
<feature type="domain" description="ABC3 transporter permease C-terminal" evidence="7">
    <location>
        <begin position="686"/>
        <end position="789"/>
    </location>
</feature>
<feature type="transmembrane region" description="Helical" evidence="6">
    <location>
        <begin position="294"/>
        <end position="316"/>
    </location>
</feature>
<comment type="subcellular location">
    <subcellularLocation>
        <location evidence="1">Cell membrane</location>
        <topology evidence="1">Multi-pass membrane protein</topology>
    </subcellularLocation>
</comment>
<feature type="domain" description="ABC3 transporter permease C-terminal" evidence="7">
    <location>
        <begin position="302"/>
        <end position="415"/>
    </location>
</feature>
<dbReference type="PANTHER" id="PTHR30572:SF18">
    <property type="entry name" value="ABC-TYPE MACROLIDE FAMILY EXPORT SYSTEM PERMEASE COMPONENT 2"/>
    <property type="match status" value="1"/>
</dbReference>
<evidence type="ECO:0000259" key="8">
    <source>
        <dbReference type="Pfam" id="PF12704"/>
    </source>
</evidence>
<evidence type="ECO:0000313" key="10">
    <source>
        <dbReference type="Proteomes" id="UP000250918"/>
    </source>
</evidence>
<gene>
    <name evidence="9" type="ORF">C3F09_01235</name>
</gene>
<protein>
    <recommendedName>
        <fullName evidence="11">FtsX-like permease family protein</fullName>
    </recommendedName>
</protein>
<keyword evidence="3 6" id="KW-0812">Transmembrane</keyword>
<dbReference type="PANTHER" id="PTHR30572">
    <property type="entry name" value="MEMBRANE COMPONENT OF TRANSPORTER-RELATED"/>
    <property type="match status" value="1"/>
</dbReference>
<dbReference type="Pfam" id="PF02687">
    <property type="entry name" value="FtsX"/>
    <property type="match status" value="2"/>
</dbReference>
<feature type="domain" description="MacB-like periplasmic core" evidence="8">
    <location>
        <begin position="445"/>
        <end position="607"/>
    </location>
</feature>
<dbReference type="InterPro" id="IPR003838">
    <property type="entry name" value="ABC3_permease_C"/>
</dbReference>
<comment type="caution">
    <text evidence="9">The sequence shown here is derived from an EMBL/GenBank/DDBJ whole genome shotgun (WGS) entry which is preliminary data.</text>
</comment>
<accession>A0A855XD93</accession>
<feature type="transmembrane region" description="Helical" evidence="6">
    <location>
        <begin position="765"/>
        <end position="789"/>
    </location>
</feature>
<feature type="transmembrane region" description="Helical" evidence="6">
    <location>
        <begin position="20"/>
        <end position="43"/>
    </location>
</feature>
<feature type="transmembrane region" description="Helical" evidence="6">
    <location>
        <begin position="346"/>
        <end position="367"/>
    </location>
</feature>
<feature type="transmembrane region" description="Helical" evidence="6">
    <location>
        <begin position="387"/>
        <end position="412"/>
    </location>
</feature>
<evidence type="ECO:0000256" key="3">
    <source>
        <dbReference type="ARBA" id="ARBA00022692"/>
    </source>
</evidence>
<feature type="domain" description="MacB-like periplasmic core" evidence="8">
    <location>
        <begin position="22"/>
        <end position="250"/>
    </location>
</feature>
<name>A0A855XD93_9BACT</name>
<sequence length="806" mass="88495">MLRNYLLIAVRNLMRHKLYVGISVFGLAFGLALCLLVLGLVSYELSFEDFHANKDRIYRVEAEFSNSEDHYVTAQVMPEVGEALKAELPEAELVAAFRAEVLNILKYNGVKHRVVDEYANGAFVHHPTVMFSSPEYLRLFSFPVKQGNADAILSSPNMAFITEDAAGRYFPNEDPVGKTVEINEKYTCAIAGILRRLPKNTQLYCDFVVSYRTLAAPGTADSVSNRKSDYVYLLLRENADRAGVAERINRIASLQGDPEIMKSYRFGLRRLKDIYFVGFSGFRGELEPRGEVSMIIEVSLCALFILLLAIANYVNLATARASERNRETGVRKVFGAFRSDLVKQSLGESLVLTISATAIGLALYEIVKVAFESALPRETLVDFYRSPMMLAGIVVLIIVVTLGAGAYPALYLSRFRPVEVLRGRQGKRSARAIMRKGLIGVQFAIASMFVFAVVVMSRQAGYVASQSSYGFDSSNIMLLDFFGTSAADECRVLRQALASDRNVEAATACDNPPGLSYDYFALYRNEQRSDLDLFYTAGYYVDYDYRNTFALKLVGGRWFSPEVEGDVDGAVVVSKDMADSLWGGDALGRRLYRKTGALQVIGVVDCLAGDATGLSSHRRCIWRMNPRQLTCLALKIVPGRSSQAIAAVSAAWRRALPDIEFKYTFLDDKIAAGRSNSMQEQTVFSSLAVMAILIACLGIFGLVSFSAAQRTREIGIRKVLGAPLMSIASLLSLEFLWPVLGAGVIGSAMGYLLSQDMLRGQAVRVPIGISIPILTIIVSLAAAIVIGGLQALRAGMASPVDTLKHE</sequence>
<proteinExistence type="predicted"/>
<feature type="transmembrane region" description="Helical" evidence="6">
    <location>
        <begin position="720"/>
        <end position="753"/>
    </location>
</feature>
<evidence type="ECO:0000256" key="5">
    <source>
        <dbReference type="ARBA" id="ARBA00023136"/>
    </source>
</evidence>
<feature type="transmembrane region" description="Helical" evidence="6">
    <location>
        <begin position="433"/>
        <end position="456"/>
    </location>
</feature>
<dbReference type="InterPro" id="IPR025857">
    <property type="entry name" value="MacB_PCD"/>
</dbReference>
<dbReference type="Pfam" id="PF12704">
    <property type="entry name" value="MacB_PCD"/>
    <property type="match status" value="2"/>
</dbReference>
<evidence type="ECO:0000256" key="4">
    <source>
        <dbReference type="ARBA" id="ARBA00022989"/>
    </source>
</evidence>
<evidence type="ECO:0000256" key="1">
    <source>
        <dbReference type="ARBA" id="ARBA00004651"/>
    </source>
</evidence>
<dbReference type="GO" id="GO:0005886">
    <property type="term" value="C:plasma membrane"/>
    <property type="evidence" value="ECO:0007669"/>
    <property type="project" value="UniProtKB-SubCell"/>
</dbReference>
<keyword evidence="4 6" id="KW-1133">Transmembrane helix</keyword>
<organism evidence="9 10">
    <name type="scientific">candidate division GN15 bacterium</name>
    <dbReference type="NCBI Taxonomy" id="2072418"/>
    <lineage>
        <taxon>Bacteria</taxon>
        <taxon>candidate division GN15</taxon>
    </lineage>
</organism>
<evidence type="ECO:0000259" key="7">
    <source>
        <dbReference type="Pfam" id="PF02687"/>
    </source>
</evidence>
<evidence type="ECO:0008006" key="11">
    <source>
        <dbReference type="Google" id="ProtNLM"/>
    </source>
</evidence>
<dbReference type="AlphaFoldDB" id="A0A855XD93"/>
<dbReference type="Proteomes" id="UP000250918">
    <property type="component" value="Unassembled WGS sequence"/>
</dbReference>
<keyword evidence="5 6" id="KW-0472">Membrane</keyword>
<dbReference type="InterPro" id="IPR050250">
    <property type="entry name" value="Macrolide_Exporter_MacB"/>
</dbReference>
<evidence type="ECO:0000256" key="2">
    <source>
        <dbReference type="ARBA" id="ARBA00022475"/>
    </source>
</evidence>
<evidence type="ECO:0000256" key="6">
    <source>
        <dbReference type="SAM" id="Phobius"/>
    </source>
</evidence>
<evidence type="ECO:0000313" key="9">
    <source>
        <dbReference type="EMBL" id="PWB76093.1"/>
    </source>
</evidence>
<feature type="transmembrane region" description="Helical" evidence="6">
    <location>
        <begin position="683"/>
        <end position="708"/>
    </location>
</feature>
<reference evidence="9 10" key="1">
    <citation type="journal article" date="2018" name="ISME J.">
        <title>A methanotrophic archaeon couples anaerobic oxidation of methane to Fe(III) reduction.</title>
        <authorList>
            <person name="Cai C."/>
            <person name="Leu A.O."/>
            <person name="Xie G.J."/>
            <person name="Guo J."/>
            <person name="Feng Y."/>
            <person name="Zhao J.X."/>
            <person name="Tyson G.W."/>
            <person name="Yuan Z."/>
            <person name="Hu S."/>
        </authorList>
    </citation>
    <scope>NUCLEOTIDE SEQUENCE [LARGE SCALE GENOMIC DNA]</scope>
    <source>
        <strain evidence="9">FeB_12</strain>
    </source>
</reference>
<dbReference type="GO" id="GO:0022857">
    <property type="term" value="F:transmembrane transporter activity"/>
    <property type="evidence" value="ECO:0007669"/>
    <property type="project" value="TreeGrafter"/>
</dbReference>